<dbReference type="Pfam" id="PF23568">
    <property type="entry name" value="ARM_LIN"/>
    <property type="match status" value="1"/>
</dbReference>
<evidence type="ECO:0000256" key="1">
    <source>
        <dbReference type="SAM" id="MobiDB-lite"/>
    </source>
</evidence>
<feature type="compositionally biased region" description="Polar residues" evidence="1">
    <location>
        <begin position="416"/>
        <end position="432"/>
    </location>
</feature>
<evidence type="ECO:0000313" key="5">
    <source>
        <dbReference type="EnsemblPlants" id="cds.evm.model.09.937"/>
    </source>
</evidence>
<dbReference type="InterPro" id="IPR055566">
    <property type="entry name" value="ARM_LIN"/>
</dbReference>
<dbReference type="Pfam" id="PF23628">
    <property type="entry name" value="ARM_LIN_C"/>
    <property type="match status" value="1"/>
</dbReference>
<dbReference type="SUPFAM" id="SSF48371">
    <property type="entry name" value="ARM repeat"/>
    <property type="match status" value="1"/>
</dbReference>
<feature type="region of interest" description="Disordered" evidence="1">
    <location>
        <begin position="416"/>
        <end position="442"/>
    </location>
</feature>
<reference evidence="5" key="1">
    <citation type="submission" date="2018-11" db="EMBL/GenBank/DDBJ databases">
        <authorList>
            <person name="Grassa J C."/>
        </authorList>
    </citation>
    <scope>NUCLEOTIDE SEQUENCE [LARGE SCALE GENOMIC DNA]</scope>
</reference>
<feature type="region of interest" description="Disordered" evidence="1">
    <location>
        <begin position="20"/>
        <end position="59"/>
    </location>
</feature>
<dbReference type="PANTHER" id="PTHR35549">
    <property type="entry name" value="OS04G0584500 PROTEIN"/>
    <property type="match status" value="1"/>
</dbReference>
<feature type="domain" description="Putative E3 ubiquitin-protein ligase LIN ARM repeats" evidence="4">
    <location>
        <begin position="488"/>
        <end position="648"/>
    </location>
</feature>
<feature type="compositionally biased region" description="Polar residues" evidence="1">
    <location>
        <begin position="1157"/>
        <end position="1170"/>
    </location>
</feature>
<feature type="region of interest" description="Disordered" evidence="1">
    <location>
        <begin position="341"/>
        <end position="364"/>
    </location>
</feature>
<protein>
    <submittedName>
        <fullName evidence="5">Uncharacterized protein</fullName>
    </submittedName>
</protein>
<evidence type="ECO:0000259" key="3">
    <source>
        <dbReference type="Pfam" id="PF23628"/>
    </source>
</evidence>
<evidence type="ECO:0000259" key="2">
    <source>
        <dbReference type="Pfam" id="PF23568"/>
    </source>
</evidence>
<dbReference type="OMA" id="PQEAAYY"/>
<evidence type="ECO:0000259" key="4">
    <source>
        <dbReference type="Pfam" id="PF23654"/>
    </source>
</evidence>
<feature type="domain" description="Putative E3 ubiquitin-protein ligase LIN ARM-like" evidence="3">
    <location>
        <begin position="649"/>
        <end position="987"/>
    </location>
</feature>
<feature type="region of interest" description="Disordered" evidence="1">
    <location>
        <begin position="1011"/>
        <end position="1031"/>
    </location>
</feature>
<dbReference type="InterPro" id="IPR016024">
    <property type="entry name" value="ARM-type_fold"/>
</dbReference>
<dbReference type="EnsemblPlants" id="evm.model.09.937">
    <property type="protein sequence ID" value="cds.evm.model.09.937"/>
    <property type="gene ID" value="evm.TU.09.937"/>
</dbReference>
<feature type="region of interest" description="Disordered" evidence="1">
    <location>
        <begin position="1148"/>
        <end position="1190"/>
    </location>
</feature>
<dbReference type="InterPro" id="IPR056512">
    <property type="entry name" value="LIN_N"/>
</dbReference>
<name>A0A803QHU8_CANSA</name>
<keyword evidence="6" id="KW-1185">Reference proteome</keyword>
<dbReference type="PANTHER" id="PTHR35549:SF3">
    <property type="entry name" value="E3 UBIQUITIN-PROTEIN LIGASE LIN"/>
    <property type="match status" value="1"/>
</dbReference>
<dbReference type="Gene3D" id="1.25.10.10">
    <property type="entry name" value="Leucine-rich Repeat Variant"/>
    <property type="match status" value="1"/>
</dbReference>
<feature type="domain" description="Putative E3 ubiquitin-protein ligase LIN N-terminal" evidence="2">
    <location>
        <begin position="119"/>
        <end position="346"/>
    </location>
</feature>
<dbReference type="AlphaFoldDB" id="A0A803QHU8"/>
<organism evidence="5 6">
    <name type="scientific">Cannabis sativa</name>
    <name type="common">Hemp</name>
    <name type="synonym">Marijuana</name>
    <dbReference type="NCBI Taxonomy" id="3483"/>
    <lineage>
        <taxon>Eukaryota</taxon>
        <taxon>Viridiplantae</taxon>
        <taxon>Streptophyta</taxon>
        <taxon>Embryophyta</taxon>
        <taxon>Tracheophyta</taxon>
        <taxon>Spermatophyta</taxon>
        <taxon>Magnoliopsida</taxon>
        <taxon>eudicotyledons</taxon>
        <taxon>Gunneridae</taxon>
        <taxon>Pentapetalae</taxon>
        <taxon>rosids</taxon>
        <taxon>fabids</taxon>
        <taxon>Rosales</taxon>
        <taxon>Cannabaceae</taxon>
        <taxon>Cannabis</taxon>
    </lineage>
</organism>
<dbReference type="Gramene" id="evm.model.09.937">
    <property type="protein sequence ID" value="cds.evm.model.09.937"/>
    <property type="gene ID" value="evm.TU.09.937"/>
</dbReference>
<dbReference type="InterPro" id="IPR011989">
    <property type="entry name" value="ARM-like"/>
</dbReference>
<accession>A0A803QHU8</accession>
<feature type="region of interest" description="Disordered" evidence="1">
    <location>
        <begin position="89"/>
        <end position="113"/>
    </location>
</feature>
<dbReference type="Proteomes" id="UP000596661">
    <property type="component" value="Chromosome 9"/>
</dbReference>
<feature type="compositionally biased region" description="Polar residues" evidence="1">
    <location>
        <begin position="95"/>
        <end position="106"/>
    </location>
</feature>
<dbReference type="Pfam" id="PF23654">
    <property type="entry name" value="ARM_LIN_2nd"/>
    <property type="match status" value="1"/>
</dbReference>
<reference evidence="5" key="2">
    <citation type="submission" date="2021-03" db="UniProtKB">
        <authorList>
            <consortium name="EnsemblPlants"/>
        </authorList>
    </citation>
    <scope>IDENTIFICATION</scope>
</reference>
<evidence type="ECO:0000313" key="6">
    <source>
        <dbReference type="Proteomes" id="UP000596661"/>
    </source>
</evidence>
<sequence>MASSLSELLADERFQRGSRRQLQLTRHNRDRVAPLDETEPNKPLPLYICHGNGNGGHDRMIRRRRRRSSSTYNGDKSLVGNGSSVFSSKRVGSISERSNSKTSVSESSRHEDEPIVDDVASRAVVSVLSSYVGRYIKDVAFRENVREKCVSCLIRRKMDSDDEIFSNMELGIESVDKLMEDKGNNKKEIRMKTVRNAVELLSTVATLNTKKTRNGLSYGLPNSHLSSCAQFYLAIVYKLEKHDRTSARHLLRAFCESPFFARTQLAPDLWEHFFLPHLLHLKVWYTKELDCLRNFDYGNKETKMKALSQVYNEHMDKGTVEFAFYYKKWLKVGLKSPAVPKVPLPERPYNKSSRRSMDSSSTQSSINNLYRAVFGSVAERQSTNDDNRNGALKGLGGLEEEENQCADKDNYSNIGSFLQGNHSSRRSSCQLERSQKSETWRETQKPDKFRFISCQNTMAVQIECLLSGNSLSKTNSVRKKEENTYLPNNLSRAIASICSSKSLSECEVAIRVITKAWLDSNFDPVIEAALSKVPVIEGMLELLFASDDDEVLELVISVLAELVMKNELNQLIVLNSDAQLEIFLRHLRSNSLFLKAAVLLYLLKPKAKQMISIEWVPLVLRVIEFGDQLQTLFTIQCSPLVAAFYLLDQLLTGFDEDRNSDNARQVVSLGGLSLLVSKFERGDAVERINAAVFLLCCIRADGSCRNYLANSLNIDYVLELIVLEYHKNPSGSTFTLLMELLCLNRRTQINTILDRLKEGWGGLNTMHIFFAHLQKAPLEERPLVAVILLQLDILGDLSRCSFYREEAIEAIIVALDCQECHEKVQEQSAKALLVLGGRFSYTGEASIESWLLEQAGFHECSTLGSSYQRPENREEEDAAEKLQRKAAAVLFKSGHKRLLAALSDCIMNGIPCLARASLITVSWMCHLLHLIKNENMQTMAWSVVVPQLVTSLDFDKDVEERVLASFSLLNLTKSSAECKSTLISMEKGPPHIVDRNNYGFAQSNLNKVGNQSSLEDSLHKSNESRPPCDPAKERDLQLALGKEPGITTKKVKRLNLTPFVTLIKGITTLKPIEYGLDQEQFYPLSDWIKALEIPFNFKNPMWHLYTGKEDPLSHIHNFEVQTDLQGIRDDSHCKIFLAMLSEAAQHWRGGSDEDAPSISNNNQEQWSTNEDVFYESHKDIDQENDTEDSQ</sequence>
<feature type="compositionally biased region" description="Basic and acidic residues" evidence="1">
    <location>
        <begin position="433"/>
        <end position="442"/>
    </location>
</feature>
<dbReference type="EMBL" id="UZAU01000742">
    <property type="status" value="NOT_ANNOTATED_CDS"/>
    <property type="molecule type" value="Genomic_DNA"/>
</dbReference>
<dbReference type="InterPro" id="IPR056514">
    <property type="entry name" value="ARM_LIN_2nd"/>
</dbReference>
<proteinExistence type="predicted"/>